<proteinExistence type="predicted"/>
<dbReference type="InterPro" id="IPR010472">
    <property type="entry name" value="FH3_dom"/>
</dbReference>
<gene>
    <name evidence="2" type="ORF">Ctob_014737</name>
</gene>
<evidence type="ECO:0000259" key="1">
    <source>
        <dbReference type="SMART" id="SM01139"/>
    </source>
</evidence>
<name>A0A0M0K4Y2_9EUKA</name>
<keyword evidence="3" id="KW-1185">Reference proteome</keyword>
<evidence type="ECO:0000313" key="2">
    <source>
        <dbReference type="EMBL" id="KOO33662.1"/>
    </source>
</evidence>
<organism evidence="2 3">
    <name type="scientific">Chrysochromulina tobinii</name>
    <dbReference type="NCBI Taxonomy" id="1460289"/>
    <lineage>
        <taxon>Eukaryota</taxon>
        <taxon>Haptista</taxon>
        <taxon>Haptophyta</taxon>
        <taxon>Prymnesiophyceae</taxon>
        <taxon>Prymnesiales</taxon>
        <taxon>Chrysochromulinaceae</taxon>
        <taxon>Chrysochromulina</taxon>
    </lineage>
</organism>
<evidence type="ECO:0000313" key="3">
    <source>
        <dbReference type="Proteomes" id="UP000037460"/>
    </source>
</evidence>
<dbReference type="SMART" id="SM01139">
    <property type="entry name" value="Drf_FH3"/>
    <property type="match status" value="1"/>
</dbReference>
<dbReference type="Proteomes" id="UP000037460">
    <property type="component" value="Unassembled WGS sequence"/>
</dbReference>
<dbReference type="OrthoDB" id="26518at2759"/>
<dbReference type="Gene3D" id="1.25.10.10">
    <property type="entry name" value="Leucine-rich Repeat Variant"/>
    <property type="match status" value="1"/>
</dbReference>
<dbReference type="SUPFAM" id="SSF48371">
    <property type="entry name" value="ARM repeat"/>
    <property type="match status" value="1"/>
</dbReference>
<comment type="caution">
    <text evidence="2">The sequence shown here is derived from an EMBL/GenBank/DDBJ whole genome shotgun (WGS) entry which is preliminary data.</text>
</comment>
<dbReference type="Pfam" id="PF06367">
    <property type="entry name" value="Drf_FH3"/>
    <property type="match status" value="1"/>
</dbReference>
<feature type="domain" description="Formin FH3" evidence="1">
    <location>
        <begin position="2"/>
        <end position="212"/>
    </location>
</feature>
<reference evidence="3" key="1">
    <citation type="journal article" date="2015" name="PLoS Genet.">
        <title>Genome Sequence and Transcriptome Analyses of Chrysochromulina tobin: Metabolic Tools for Enhanced Algal Fitness in the Prominent Order Prymnesiales (Haptophyceae).</title>
        <authorList>
            <person name="Hovde B.T."/>
            <person name="Deodato C.R."/>
            <person name="Hunsperger H.M."/>
            <person name="Ryken S.A."/>
            <person name="Yost W."/>
            <person name="Jha R.K."/>
            <person name="Patterson J."/>
            <person name="Monnat R.J. Jr."/>
            <person name="Barlow S.B."/>
            <person name="Starkenburg S.R."/>
            <person name="Cattolico R.A."/>
        </authorList>
    </citation>
    <scope>NUCLEOTIDE SEQUENCE</scope>
    <source>
        <strain evidence="3">CCMP291</strain>
    </source>
</reference>
<dbReference type="EMBL" id="JWZX01001459">
    <property type="protein sequence ID" value="KOO33662.1"/>
    <property type="molecule type" value="Genomic_DNA"/>
</dbReference>
<dbReference type="InterPro" id="IPR011989">
    <property type="entry name" value="ARM-like"/>
</dbReference>
<sequence>MATSFVSSEDGEGGKLFDGASMAEVRSHVIECILMLINALVGFPDELRHRVQLRAEFIRLQLLDVLGALHRERQVELVRQVEIFESEMIEDTDEIAQLPNLGAHHGAHLDQSGQAELAERTAAAHLSAVVGNALEAAVSSPLQLLQEKVLTATHQGALPKLLALLRALYAVPDTALGLHAWSVLENLVDATVAVTLATALAPKATDEKEAMHAALATAL</sequence>
<dbReference type="AlphaFoldDB" id="A0A0M0K4Y2"/>
<feature type="non-terminal residue" evidence="2">
    <location>
        <position position="219"/>
    </location>
</feature>
<dbReference type="GO" id="GO:0003779">
    <property type="term" value="F:actin binding"/>
    <property type="evidence" value="ECO:0007669"/>
    <property type="project" value="InterPro"/>
</dbReference>
<dbReference type="InterPro" id="IPR016024">
    <property type="entry name" value="ARM-type_fold"/>
</dbReference>
<accession>A0A0M0K4Y2</accession>
<protein>
    <recommendedName>
        <fullName evidence="1">Formin FH3 domain-containing protein</fullName>
    </recommendedName>
</protein>